<accession>X1UJS3</accession>
<keyword evidence="1" id="KW-0812">Transmembrane</keyword>
<protein>
    <submittedName>
        <fullName evidence="2">Uncharacterized protein</fullName>
    </submittedName>
</protein>
<dbReference type="EMBL" id="BARW01017218">
    <property type="protein sequence ID" value="GAJ00141.1"/>
    <property type="molecule type" value="Genomic_DNA"/>
</dbReference>
<evidence type="ECO:0000313" key="2">
    <source>
        <dbReference type="EMBL" id="GAJ00141.1"/>
    </source>
</evidence>
<keyword evidence="1" id="KW-0472">Membrane</keyword>
<feature type="non-terminal residue" evidence="2">
    <location>
        <position position="41"/>
    </location>
</feature>
<feature type="transmembrane region" description="Helical" evidence="1">
    <location>
        <begin position="6"/>
        <end position="26"/>
    </location>
</feature>
<sequence>MGRLSLKLIGALVMVVIISVGLMIFLTNASTESQFRQYLTQ</sequence>
<comment type="caution">
    <text evidence="2">The sequence shown here is derived from an EMBL/GenBank/DDBJ whole genome shotgun (WGS) entry which is preliminary data.</text>
</comment>
<gene>
    <name evidence="2" type="ORF">S12H4_29797</name>
</gene>
<organism evidence="2">
    <name type="scientific">marine sediment metagenome</name>
    <dbReference type="NCBI Taxonomy" id="412755"/>
    <lineage>
        <taxon>unclassified sequences</taxon>
        <taxon>metagenomes</taxon>
        <taxon>ecological metagenomes</taxon>
    </lineage>
</organism>
<dbReference type="AlphaFoldDB" id="X1UJS3"/>
<evidence type="ECO:0000256" key="1">
    <source>
        <dbReference type="SAM" id="Phobius"/>
    </source>
</evidence>
<reference evidence="2" key="1">
    <citation type="journal article" date="2014" name="Front. Microbiol.">
        <title>High frequency of phylogenetically diverse reductive dehalogenase-homologous genes in deep subseafloor sedimentary metagenomes.</title>
        <authorList>
            <person name="Kawai M."/>
            <person name="Futagami T."/>
            <person name="Toyoda A."/>
            <person name="Takaki Y."/>
            <person name="Nishi S."/>
            <person name="Hori S."/>
            <person name="Arai W."/>
            <person name="Tsubouchi T."/>
            <person name="Morono Y."/>
            <person name="Uchiyama I."/>
            <person name="Ito T."/>
            <person name="Fujiyama A."/>
            <person name="Inagaki F."/>
            <person name="Takami H."/>
        </authorList>
    </citation>
    <scope>NUCLEOTIDE SEQUENCE</scope>
    <source>
        <strain evidence="2">Expedition CK06-06</strain>
    </source>
</reference>
<name>X1UJS3_9ZZZZ</name>
<proteinExistence type="predicted"/>
<keyword evidence="1" id="KW-1133">Transmembrane helix</keyword>